<keyword evidence="4 9" id="KW-0812">Transmembrane</keyword>
<evidence type="ECO:0000256" key="6">
    <source>
        <dbReference type="ARBA" id="ARBA00022989"/>
    </source>
</evidence>
<dbReference type="SMART" id="SM01381">
    <property type="entry name" value="7TM_GPCR_Srsx"/>
    <property type="match status" value="1"/>
</dbReference>
<feature type="transmembrane region" description="Helical" evidence="10">
    <location>
        <begin position="59"/>
        <end position="77"/>
    </location>
</feature>
<dbReference type="KEGG" id="pbi:103065857"/>
<evidence type="ECO:0000256" key="8">
    <source>
        <dbReference type="ARBA" id="ARBA00023224"/>
    </source>
</evidence>
<dbReference type="SUPFAM" id="SSF81321">
    <property type="entry name" value="Family A G protein-coupled receptor-like"/>
    <property type="match status" value="1"/>
</dbReference>
<feature type="transmembrane region" description="Helical" evidence="10">
    <location>
        <begin position="270"/>
        <end position="292"/>
    </location>
</feature>
<keyword evidence="6 10" id="KW-1133">Transmembrane helix</keyword>
<dbReference type="Proteomes" id="UP000695026">
    <property type="component" value="Unplaced"/>
</dbReference>
<keyword evidence="10" id="KW-1003">Cell membrane</keyword>
<dbReference type="GeneID" id="103065857"/>
<dbReference type="CDD" id="cd15917">
    <property type="entry name" value="7tmA_OR51_52-like"/>
    <property type="match status" value="1"/>
</dbReference>
<protein>
    <recommendedName>
        <fullName evidence="10">Olfactory receptor</fullName>
    </recommendedName>
</protein>
<dbReference type="PROSITE" id="PS50262">
    <property type="entry name" value="G_PROTEIN_RECEP_F1_2"/>
    <property type="match status" value="1"/>
</dbReference>
<comment type="function">
    <text evidence="1">Odorant receptor.</text>
</comment>
<keyword evidence="12" id="KW-1185">Reference proteome</keyword>
<reference evidence="13" key="1">
    <citation type="submission" date="2025-08" db="UniProtKB">
        <authorList>
            <consortium name="RefSeq"/>
        </authorList>
    </citation>
    <scope>IDENTIFICATION</scope>
    <source>
        <tissue evidence="13">Liver</tissue>
    </source>
</reference>
<dbReference type="GO" id="GO:0004930">
    <property type="term" value="F:G protein-coupled receptor activity"/>
    <property type="evidence" value="ECO:0007669"/>
    <property type="project" value="UniProtKB-KW"/>
</dbReference>
<evidence type="ECO:0000256" key="4">
    <source>
        <dbReference type="ARBA" id="ARBA00022692"/>
    </source>
</evidence>
<dbReference type="InterPro" id="IPR017452">
    <property type="entry name" value="GPCR_Rhodpsn_7TM"/>
</dbReference>
<evidence type="ECO:0000256" key="9">
    <source>
        <dbReference type="RuleBase" id="RU000688"/>
    </source>
</evidence>
<dbReference type="OrthoDB" id="6144443at2759"/>
<keyword evidence="7 10" id="KW-0472">Membrane</keyword>
<dbReference type="GO" id="GO:0005886">
    <property type="term" value="C:plasma membrane"/>
    <property type="evidence" value="ECO:0007669"/>
    <property type="project" value="UniProtKB-SubCell"/>
</dbReference>
<keyword evidence="8 9" id="KW-0807">Transducer</keyword>
<dbReference type="Pfam" id="PF13853">
    <property type="entry name" value="7tm_4"/>
    <property type="match status" value="1"/>
</dbReference>
<proteinExistence type="inferred from homology"/>
<evidence type="ECO:0000259" key="11">
    <source>
        <dbReference type="PROSITE" id="PS50262"/>
    </source>
</evidence>
<keyword evidence="9" id="KW-0675">Receptor</keyword>
<dbReference type="PRINTS" id="PR00245">
    <property type="entry name" value="OLFACTORYR"/>
</dbReference>
<keyword evidence="3 10" id="KW-0716">Sensory transduction</keyword>
<accession>A0A9F2WH81</accession>
<dbReference type="Gene3D" id="1.20.1070.10">
    <property type="entry name" value="Rhodopsin 7-helix transmembrane proteins"/>
    <property type="match status" value="1"/>
</dbReference>
<dbReference type="PRINTS" id="PR00237">
    <property type="entry name" value="GPCRRHODOPSN"/>
</dbReference>
<evidence type="ECO:0000256" key="7">
    <source>
        <dbReference type="ARBA" id="ARBA00023136"/>
    </source>
</evidence>
<keyword evidence="5 10" id="KW-0552">Olfaction</keyword>
<evidence type="ECO:0000313" key="13">
    <source>
        <dbReference type="RefSeq" id="XP_007443726.2"/>
    </source>
</evidence>
<dbReference type="RefSeq" id="XP_007443726.2">
    <property type="nucleotide sequence ID" value="XM_007443664.2"/>
</dbReference>
<dbReference type="PROSITE" id="PS00237">
    <property type="entry name" value="G_PROTEIN_RECEP_F1_1"/>
    <property type="match status" value="1"/>
</dbReference>
<comment type="similarity">
    <text evidence="9">Belongs to the G-protein coupled receptor 1 family.</text>
</comment>
<feature type="transmembrane region" description="Helical" evidence="10">
    <location>
        <begin position="201"/>
        <end position="224"/>
    </location>
</feature>
<evidence type="ECO:0000256" key="1">
    <source>
        <dbReference type="ARBA" id="ARBA00002936"/>
    </source>
</evidence>
<dbReference type="GO" id="GO:0004984">
    <property type="term" value="F:olfactory receptor activity"/>
    <property type="evidence" value="ECO:0007669"/>
    <property type="project" value="InterPro"/>
</dbReference>
<feature type="transmembrane region" description="Helical" evidence="10">
    <location>
        <begin position="25"/>
        <end position="47"/>
    </location>
</feature>
<dbReference type="OMA" id="CQHMAVV"/>
<dbReference type="PANTHER" id="PTHR26450">
    <property type="entry name" value="OLFACTORY RECEPTOR 56B1-RELATED"/>
    <property type="match status" value="1"/>
</dbReference>
<evidence type="ECO:0000256" key="3">
    <source>
        <dbReference type="ARBA" id="ARBA00022606"/>
    </source>
</evidence>
<evidence type="ECO:0000256" key="10">
    <source>
        <dbReference type="RuleBase" id="RU363047"/>
    </source>
</evidence>
<feature type="transmembrane region" description="Helical" evidence="10">
    <location>
        <begin position="97"/>
        <end position="119"/>
    </location>
</feature>
<dbReference type="PANTHER" id="PTHR26450:SF87">
    <property type="entry name" value="OLFACTORY RECEPTOR 51F2"/>
    <property type="match status" value="1"/>
</dbReference>
<dbReference type="FunFam" id="1.20.1070.10:FF:000006">
    <property type="entry name" value="Olfactory receptor"/>
    <property type="match status" value="1"/>
</dbReference>
<evidence type="ECO:0000256" key="2">
    <source>
        <dbReference type="ARBA" id="ARBA00004141"/>
    </source>
</evidence>
<name>A0A9F2WH81_PYTBI</name>
<feature type="transmembrane region" description="Helical" evidence="10">
    <location>
        <begin position="236"/>
        <end position="258"/>
    </location>
</feature>
<sequence length="305" mass="33963">MFLQNITHSSFILLGIPGLEATHHWLSIPLFSMYLVTLLGNSIILLVIKVEASLHKPMYIFLSMLAAIDLVISSATLPKMLFSFLFLDREISFAGCLAQMFFIHSFSVMETTVLVAMAFDRYVAICSPLRYEAILTNQRLFKIGIIVVARAVALIMPLPVLATKLPFCASNMVPHTYCQHMAVVKLACTDVTVNSLYGLSVALYVGLSDILLICLSYGMILRTVLQLPREARLKAFNTCGSHICVILIAFVPGLFSILTHRFGHKVAPHVRVLLANLYLLLPPALNPLVYGIRTKEIRERLLAMQ</sequence>
<dbReference type="InterPro" id="IPR000725">
    <property type="entry name" value="Olfact_rcpt"/>
</dbReference>
<feature type="transmembrane region" description="Helical" evidence="10">
    <location>
        <begin position="140"/>
        <end position="162"/>
    </location>
</feature>
<organism evidence="12 13">
    <name type="scientific">Python bivittatus</name>
    <name type="common">Burmese python</name>
    <name type="synonym">Python molurus bivittatus</name>
    <dbReference type="NCBI Taxonomy" id="176946"/>
    <lineage>
        <taxon>Eukaryota</taxon>
        <taxon>Metazoa</taxon>
        <taxon>Chordata</taxon>
        <taxon>Craniata</taxon>
        <taxon>Vertebrata</taxon>
        <taxon>Euteleostomi</taxon>
        <taxon>Lepidosauria</taxon>
        <taxon>Squamata</taxon>
        <taxon>Bifurcata</taxon>
        <taxon>Unidentata</taxon>
        <taxon>Episquamata</taxon>
        <taxon>Toxicofera</taxon>
        <taxon>Serpentes</taxon>
        <taxon>Henophidia</taxon>
        <taxon>Pythonidae</taxon>
        <taxon>Python</taxon>
    </lineage>
</organism>
<dbReference type="InterPro" id="IPR050402">
    <property type="entry name" value="OR51/52/56-like"/>
</dbReference>
<feature type="domain" description="G-protein coupled receptors family 1 profile" evidence="11">
    <location>
        <begin position="40"/>
        <end position="290"/>
    </location>
</feature>
<dbReference type="InterPro" id="IPR000276">
    <property type="entry name" value="GPCR_Rhodpsn"/>
</dbReference>
<gene>
    <name evidence="13" type="primary">LOC103065857</name>
</gene>
<comment type="subcellular location">
    <subcellularLocation>
        <location evidence="10">Cell membrane</location>
        <topology evidence="10">Multi-pass membrane protein</topology>
    </subcellularLocation>
    <subcellularLocation>
        <location evidence="2">Membrane</location>
        <topology evidence="2">Multi-pass membrane protein</topology>
    </subcellularLocation>
</comment>
<dbReference type="AlphaFoldDB" id="A0A9F2WH81"/>
<keyword evidence="9" id="KW-0297">G-protein coupled receptor</keyword>
<evidence type="ECO:0000256" key="5">
    <source>
        <dbReference type="ARBA" id="ARBA00022725"/>
    </source>
</evidence>
<evidence type="ECO:0000313" key="12">
    <source>
        <dbReference type="Proteomes" id="UP000695026"/>
    </source>
</evidence>